<organism evidence="1">
    <name type="scientific">viral metagenome</name>
    <dbReference type="NCBI Taxonomy" id="1070528"/>
    <lineage>
        <taxon>unclassified sequences</taxon>
        <taxon>metagenomes</taxon>
        <taxon>organismal metagenomes</taxon>
    </lineage>
</organism>
<dbReference type="AlphaFoldDB" id="A0A6M3JDW9"/>
<sequence length="92" mass="9975">MDKLWRPANWAAIKRMVVEDTPATFSPSTGYSKDRYDQIMEKLATALLEELVNAGIICGQERGSGEAGESVAWFGAKPGESAGIKNQKPESS</sequence>
<protein>
    <submittedName>
        <fullName evidence="1">Uncharacterized protein</fullName>
    </submittedName>
</protein>
<reference evidence="1" key="1">
    <citation type="submission" date="2020-03" db="EMBL/GenBank/DDBJ databases">
        <title>The deep terrestrial virosphere.</title>
        <authorList>
            <person name="Holmfeldt K."/>
            <person name="Nilsson E."/>
            <person name="Simone D."/>
            <person name="Lopez-Fernandez M."/>
            <person name="Wu X."/>
            <person name="de Brujin I."/>
            <person name="Lundin D."/>
            <person name="Andersson A."/>
            <person name="Bertilsson S."/>
            <person name="Dopson M."/>
        </authorList>
    </citation>
    <scope>NUCLEOTIDE SEQUENCE</scope>
    <source>
        <strain evidence="1">MM415B00258</strain>
    </source>
</reference>
<name>A0A6M3JDW9_9ZZZZ</name>
<accession>A0A6M3JDW9</accession>
<gene>
    <name evidence="1" type="ORF">MM415B00258_0041</name>
</gene>
<evidence type="ECO:0000313" key="1">
    <source>
        <dbReference type="EMBL" id="QJA67292.1"/>
    </source>
</evidence>
<proteinExistence type="predicted"/>
<dbReference type="EMBL" id="MT141568">
    <property type="protein sequence ID" value="QJA67292.1"/>
    <property type="molecule type" value="Genomic_DNA"/>
</dbReference>